<reference evidence="1 2" key="1">
    <citation type="submission" date="2021-02" db="EMBL/GenBank/DDBJ databases">
        <authorList>
            <person name="Han P."/>
        </authorList>
    </citation>
    <scope>NUCLEOTIDE SEQUENCE [LARGE SCALE GENOMIC DNA]</scope>
    <source>
        <strain evidence="1">Candidatus Nitrospira sp. ZN2</strain>
    </source>
</reference>
<sequence>MAMAMLIAESLLIESAVESAGSHLLTPLPPIQRSMNGAEPWAASSCNLAAPSPEWRAWI</sequence>
<gene>
    <name evidence="1" type="ORF">NSPZN2_80033</name>
</gene>
<evidence type="ECO:0000313" key="1">
    <source>
        <dbReference type="EMBL" id="CAE6800359.1"/>
    </source>
</evidence>
<dbReference type="Proteomes" id="UP000675880">
    <property type="component" value="Unassembled WGS sequence"/>
</dbReference>
<evidence type="ECO:0000313" key="2">
    <source>
        <dbReference type="Proteomes" id="UP000675880"/>
    </source>
</evidence>
<dbReference type="EMBL" id="CAJNBJ010000021">
    <property type="protein sequence ID" value="CAE6800359.1"/>
    <property type="molecule type" value="Genomic_DNA"/>
</dbReference>
<proteinExistence type="predicted"/>
<name>A0ABM8SBZ4_9BACT</name>
<organism evidence="1 2">
    <name type="scientific">Nitrospira defluvii</name>
    <dbReference type="NCBI Taxonomy" id="330214"/>
    <lineage>
        <taxon>Bacteria</taxon>
        <taxon>Pseudomonadati</taxon>
        <taxon>Nitrospirota</taxon>
        <taxon>Nitrospiria</taxon>
        <taxon>Nitrospirales</taxon>
        <taxon>Nitrospiraceae</taxon>
        <taxon>Nitrospira</taxon>
    </lineage>
</organism>
<protein>
    <submittedName>
        <fullName evidence="1">Uncharacterized protein</fullName>
    </submittedName>
</protein>
<comment type="caution">
    <text evidence="1">The sequence shown here is derived from an EMBL/GenBank/DDBJ whole genome shotgun (WGS) entry which is preliminary data.</text>
</comment>
<accession>A0ABM8SBZ4</accession>
<keyword evidence="2" id="KW-1185">Reference proteome</keyword>